<dbReference type="EMBL" id="AQGS01001182">
    <property type="protein sequence ID" value="EPS35321.1"/>
    <property type="molecule type" value="Genomic_DNA"/>
</dbReference>
<keyword evidence="1" id="KW-0472">Membrane</keyword>
<dbReference type="GO" id="GO:0004222">
    <property type="term" value="F:metalloendopeptidase activity"/>
    <property type="evidence" value="ECO:0007669"/>
    <property type="project" value="InterPro"/>
</dbReference>
<dbReference type="InterPro" id="IPR024079">
    <property type="entry name" value="MetalloPept_cat_dom_sf"/>
</dbReference>
<evidence type="ECO:0008006" key="4">
    <source>
        <dbReference type="Google" id="ProtNLM"/>
    </source>
</evidence>
<evidence type="ECO:0000313" key="2">
    <source>
        <dbReference type="EMBL" id="EPS35321.1"/>
    </source>
</evidence>
<dbReference type="Gene3D" id="3.40.390.10">
    <property type="entry name" value="Collagenase (Catalytic Domain)"/>
    <property type="match status" value="1"/>
</dbReference>
<keyword evidence="1" id="KW-1133">Transmembrane helix</keyword>
<proteinExistence type="predicted"/>
<dbReference type="InterPro" id="IPR000718">
    <property type="entry name" value="Peptidase_M13"/>
</dbReference>
<feature type="transmembrane region" description="Helical" evidence="1">
    <location>
        <begin position="42"/>
        <end position="62"/>
    </location>
</feature>
<dbReference type="GO" id="GO:0006508">
    <property type="term" value="P:proteolysis"/>
    <property type="evidence" value="ECO:0007669"/>
    <property type="project" value="InterPro"/>
</dbReference>
<name>S8A2C7_DACHA</name>
<keyword evidence="1" id="KW-0812">Transmembrane</keyword>
<gene>
    <name evidence="2" type="ORF">H072_11326</name>
</gene>
<accession>S8A2C7</accession>
<reference evidence="2 3" key="1">
    <citation type="journal article" date="2013" name="PLoS Genet.">
        <title>Genomic mechanisms accounting for the adaptation to parasitism in nematode-trapping fungi.</title>
        <authorList>
            <person name="Meerupati T."/>
            <person name="Andersson K.M."/>
            <person name="Friman E."/>
            <person name="Kumar D."/>
            <person name="Tunlid A."/>
            <person name="Ahren D."/>
        </authorList>
    </citation>
    <scope>NUCLEOTIDE SEQUENCE [LARGE SCALE GENOMIC DNA]</scope>
    <source>
        <strain evidence="2 3">CBS 200.50</strain>
    </source>
</reference>
<organism evidence="2 3">
    <name type="scientific">Dactylellina haptotyla (strain CBS 200.50)</name>
    <name type="common">Nematode-trapping fungus</name>
    <name type="synonym">Monacrosporium haptotylum</name>
    <dbReference type="NCBI Taxonomy" id="1284197"/>
    <lineage>
        <taxon>Eukaryota</taxon>
        <taxon>Fungi</taxon>
        <taxon>Dikarya</taxon>
        <taxon>Ascomycota</taxon>
        <taxon>Pezizomycotina</taxon>
        <taxon>Orbiliomycetes</taxon>
        <taxon>Orbiliales</taxon>
        <taxon>Orbiliaceae</taxon>
        <taxon>Dactylellina</taxon>
    </lineage>
</organism>
<dbReference type="HOGENOM" id="CLU_1906659_0_0_1"/>
<evidence type="ECO:0000313" key="3">
    <source>
        <dbReference type="Proteomes" id="UP000015100"/>
    </source>
</evidence>
<comment type="caution">
    <text evidence="2">The sequence shown here is derived from an EMBL/GenBank/DDBJ whole genome shotgun (WGS) entry which is preliminary data.</text>
</comment>
<dbReference type="Proteomes" id="UP000015100">
    <property type="component" value="Unassembled WGS sequence"/>
</dbReference>
<dbReference type="STRING" id="1284197.S8A2C7"/>
<reference evidence="3" key="2">
    <citation type="submission" date="2013-04" db="EMBL/GenBank/DDBJ databases">
        <title>Genomic mechanisms accounting for the adaptation to parasitism in nematode-trapping fungi.</title>
        <authorList>
            <person name="Ahren D.G."/>
        </authorList>
    </citation>
    <scope>NUCLEOTIDE SEQUENCE [LARGE SCALE GENOMIC DNA]</scope>
    <source>
        <strain evidence="3">CBS 200.50</strain>
    </source>
</reference>
<dbReference type="AlphaFoldDB" id="S8A2C7"/>
<keyword evidence="3" id="KW-1185">Reference proteome</keyword>
<evidence type="ECO:0000256" key="1">
    <source>
        <dbReference type="SAM" id="Phobius"/>
    </source>
</evidence>
<sequence>MPENGNTNSVSEQTPLLGRDVEEGADSESFLVRTKNWLSRNFLVIALTTLIIVLVAVVIVLAPRIDYSPPARPPLPPPKGPSKVPTCTTPGCVLAAATLLRSMSKRYKDLDACEDFRTFTCEGFDVIYKFCEN</sequence>
<protein>
    <recommendedName>
        <fullName evidence="4">Peptidase M13 N-terminal domain-containing protein</fullName>
    </recommendedName>
</protein>
<dbReference type="PROSITE" id="PS51885">
    <property type="entry name" value="NEPRILYSIN"/>
    <property type="match status" value="1"/>
</dbReference>